<feature type="region of interest" description="Disordered" evidence="1">
    <location>
        <begin position="159"/>
        <end position="181"/>
    </location>
</feature>
<sequence length="181" mass="20638">MPHRSSTMNTDPWYLNWLLPALLAALIIPTLFVFPEPICVSNMLDYVFSCPPKAVWVWFAVVGHLNALLYSLVRDGIWRIIDRGDPQTPIWLLDLFFFLNLMILADAAILQAVGGFPDISVLPKEYKVRYIIVFILNIVACWNNCVGYMSTTDAMKRSTKAQDQKRDTGGVAREMQEDIRV</sequence>
<keyword evidence="4" id="KW-1185">Reference proteome</keyword>
<dbReference type="HOGENOM" id="CLU_1489899_0_0_1"/>
<reference evidence="3 4" key="1">
    <citation type="submission" date="2014-06" db="EMBL/GenBank/DDBJ databases">
        <title>Evolutionary Origins and Diversification of the Mycorrhizal Mutualists.</title>
        <authorList>
            <consortium name="DOE Joint Genome Institute"/>
            <consortium name="Mycorrhizal Genomics Consortium"/>
            <person name="Kohler A."/>
            <person name="Kuo A."/>
            <person name="Nagy L.G."/>
            <person name="Floudas D."/>
            <person name="Copeland A."/>
            <person name="Barry K.W."/>
            <person name="Cichocki N."/>
            <person name="Veneault-Fourrey C."/>
            <person name="LaButti K."/>
            <person name="Lindquist E.A."/>
            <person name="Lipzen A."/>
            <person name="Lundell T."/>
            <person name="Morin E."/>
            <person name="Murat C."/>
            <person name="Riley R."/>
            <person name="Ohm R."/>
            <person name="Sun H."/>
            <person name="Tunlid A."/>
            <person name="Henrissat B."/>
            <person name="Grigoriev I.V."/>
            <person name="Hibbett D.S."/>
            <person name="Martin F."/>
        </authorList>
    </citation>
    <scope>NUCLEOTIDE SEQUENCE [LARGE SCALE GENOMIC DNA]</scope>
    <source>
        <strain evidence="3 4">SS14</strain>
    </source>
</reference>
<evidence type="ECO:0000256" key="1">
    <source>
        <dbReference type="SAM" id="MobiDB-lite"/>
    </source>
</evidence>
<evidence type="ECO:0000256" key="2">
    <source>
        <dbReference type="SAM" id="Phobius"/>
    </source>
</evidence>
<keyword evidence="2" id="KW-1133">Transmembrane helix</keyword>
<feature type="transmembrane region" description="Helical" evidence="2">
    <location>
        <begin position="54"/>
        <end position="73"/>
    </location>
</feature>
<gene>
    <name evidence="3" type="ORF">M422DRAFT_275904</name>
</gene>
<keyword evidence="2" id="KW-0812">Transmembrane</keyword>
<keyword evidence="2" id="KW-0472">Membrane</keyword>
<dbReference type="EMBL" id="KN837655">
    <property type="protein sequence ID" value="KIJ23496.1"/>
    <property type="molecule type" value="Genomic_DNA"/>
</dbReference>
<feature type="transmembrane region" description="Helical" evidence="2">
    <location>
        <begin position="12"/>
        <end position="34"/>
    </location>
</feature>
<protein>
    <submittedName>
        <fullName evidence="3">Uncharacterized protein</fullName>
    </submittedName>
</protein>
<organism evidence="3 4">
    <name type="scientific">Sphaerobolus stellatus (strain SS14)</name>
    <dbReference type="NCBI Taxonomy" id="990650"/>
    <lineage>
        <taxon>Eukaryota</taxon>
        <taxon>Fungi</taxon>
        <taxon>Dikarya</taxon>
        <taxon>Basidiomycota</taxon>
        <taxon>Agaricomycotina</taxon>
        <taxon>Agaricomycetes</taxon>
        <taxon>Phallomycetidae</taxon>
        <taxon>Geastrales</taxon>
        <taxon>Sphaerobolaceae</taxon>
        <taxon>Sphaerobolus</taxon>
    </lineage>
</organism>
<dbReference type="AlphaFoldDB" id="A0A0C9UDK0"/>
<proteinExistence type="predicted"/>
<accession>A0A0C9UDK0</accession>
<name>A0A0C9UDK0_SPHS4</name>
<evidence type="ECO:0000313" key="3">
    <source>
        <dbReference type="EMBL" id="KIJ23496.1"/>
    </source>
</evidence>
<feature type="transmembrane region" description="Helical" evidence="2">
    <location>
        <begin position="93"/>
        <end position="116"/>
    </location>
</feature>
<feature type="transmembrane region" description="Helical" evidence="2">
    <location>
        <begin position="128"/>
        <end position="150"/>
    </location>
</feature>
<evidence type="ECO:0000313" key="4">
    <source>
        <dbReference type="Proteomes" id="UP000054279"/>
    </source>
</evidence>
<dbReference type="Proteomes" id="UP000054279">
    <property type="component" value="Unassembled WGS sequence"/>
</dbReference>